<proteinExistence type="predicted"/>
<sequence>MSLTRLSRANSDELQTLLETELFSAGNINKKIALTPEEHTQLVSYIRKCDRRLLLYLCIGYATDSLNKMALANAKIAGLTQDLDLHGYDINMALGAYYLGSFLFQLPSNLILKSVRPKYWLSATMLCWSLVTIFTSMVSSGRQLAWARFLFGAVQAGYTTGSLYYISYWYPRDMVRNRMGFFFASAGVGGILIGPLCSILSLVETPLVKSWQLIFVVIGLISFSWSLLGPVMLQDFPETATFITKDERRLITRLMTHQNTVASDQKISRRQVSMTLCDGKIALWTLIDFCANAATQVNGMFGPTIIASQGYPPTVAQAISALTNFMAFLGMASVAYIARFTGGSSHAIIISNLITMVGFLLALFASSNGYRMVALFIFSFASSQPAAHGPAWEMANQQGSTKPAMAAALTSAFGGLGPLATAFVYRDQDKPTFILGHTVCLTMTLVCLVTTAVLRQVLSRENCRRDTIRTDISRLTSNEILDLADNHPDFRYKL</sequence>
<protein>
    <submittedName>
        <fullName evidence="1">Uncharacterized protein</fullName>
    </submittedName>
</protein>
<evidence type="ECO:0000313" key="1">
    <source>
        <dbReference type="EMBL" id="KAJ1898529.1"/>
    </source>
</evidence>
<organism evidence="1 2">
    <name type="scientific">Kickxella alabastrina</name>
    <dbReference type="NCBI Taxonomy" id="61397"/>
    <lineage>
        <taxon>Eukaryota</taxon>
        <taxon>Fungi</taxon>
        <taxon>Fungi incertae sedis</taxon>
        <taxon>Zoopagomycota</taxon>
        <taxon>Kickxellomycotina</taxon>
        <taxon>Kickxellomycetes</taxon>
        <taxon>Kickxellales</taxon>
        <taxon>Kickxellaceae</taxon>
        <taxon>Kickxella</taxon>
    </lineage>
</organism>
<gene>
    <name evidence="1" type="ORF">LPJ66_002687</name>
</gene>
<dbReference type="EMBL" id="JANBPG010000231">
    <property type="protein sequence ID" value="KAJ1898529.1"/>
    <property type="molecule type" value="Genomic_DNA"/>
</dbReference>
<comment type="caution">
    <text evidence="1">The sequence shown here is derived from an EMBL/GenBank/DDBJ whole genome shotgun (WGS) entry which is preliminary data.</text>
</comment>
<dbReference type="Proteomes" id="UP001150581">
    <property type="component" value="Unassembled WGS sequence"/>
</dbReference>
<accession>A0ACC1IQ33</accession>
<keyword evidence="2" id="KW-1185">Reference proteome</keyword>
<reference evidence="1" key="1">
    <citation type="submission" date="2022-07" db="EMBL/GenBank/DDBJ databases">
        <title>Phylogenomic reconstructions and comparative analyses of Kickxellomycotina fungi.</title>
        <authorList>
            <person name="Reynolds N.K."/>
            <person name="Stajich J.E."/>
            <person name="Barry K."/>
            <person name="Grigoriev I.V."/>
            <person name="Crous P."/>
            <person name="Smith M.E."/>
        </authorList>
    </citation>
    <scope>NUCLEOTIDE SEQUENCE</scope>
    <source>
        <strain evidence="1">Benny 63K</strain>
    </source>
</reference>
<name>A0ACC1IQ33_9FUNG</name>
<evidence type="ECO:0000313" key="2">
    <source>
        <dbReference type="Proteomes" id="UP001150581"/>
    </source>
</evidence>